<evidence type="ECO:0000256" key="1">
    <source>
        <dbReference type="ARBA" id="ARBA00004196"/>
    </source>
</evidence>
<feature type="signal peptide" evidence="3">
    <location>
        <begin position="1"/>
        <end position="31"/>
    </location>
</feature>
<dbReference type="RefSeq" id="WP_156328655.1">
    <property type="nucleotide sequence ID" value="NZ_CACRSW010000006.1"/>
</dbReference>
<accession>A0A6N2RWY4</accession>
<dbReference type="GO" id="GO:0030313">
    <property type="term" value="C:cell envelope"/>
    <property type="evidence" value="ECO:0007669"/>
    <property type="project" value="UniProtKB-SubCell"/>
</dbReference>
<keyword evidence="2" id="KW-0472">Membrane</keyword>
<evidence type="ECO:0000313" key="4">
    <source>
        <dbReference type="EMBL" id="VYS84979.1"/>
    </source>
</evidence>
<dbReference type="InterPro" id="IPR013378">
    <property type="entry name" value="InlB-like_B-rpt"/>
</dbReference>
<feature type="transmembrane region" description="Helical" evidence="2">
    <location>
        <begin position="483"/>
        <end position="501"/>
    </location>
</feature>
<sequence length="509" mass="57999">MKKTNWKGRFFSLLLAFALLLPTILSTNVKAAPENDKNDGQIKHVSEISFTIYNYAIGKDANTLQVNCQTDGVRPTNYELLVYDKDKDEFVPVKGKLQKDIQYRLKINFSPKDGYDFEGLTKEKIKLGAIGSALKYKADKKEALFYMPTLTATPEFKTLKFETNGGSTINSVTKTQDSTIELDQYKPTKDGFTFDGWYKDKELTEKITQVKLSEDMTVYAKWKATQLPPVKMFALNFITNGGSALDTIICPEGKVVDLEKYVPEKEGHIFDGWYLDEELTNKASQIKIEKNTSVYARWTKKEQPPKPVNYFTLTFDTDKAEEIKPITKEENTIIDLNQYLPKKEGFIFDGWYKDKELKEKITQVKLTKDMTVYAKWIAKIPPVVTEEFTITIDPNGGNWNGDTKAKVMKIKKGDYITLPQAPSKKGYTFLYWKGSNYKPGDKYKVEKDHTFVAQWKKNEIKISANNNSKTKAKNSPKTGVNSIAFVSVILILISSLGLFVIGKKQKINK</sequence>
<dbReference type="NCBIfam" id="TIGR02543">
    <property type="entry name" value="List_Bact_rpt"/>
    <property type="match status" value="3"/>
</dbReference>
<gene>
    <name evidence="4" type="primary">inlA</name>
    <name evidence="4" type="ORF">AVLFYP127_01576</name>
</gene>
<comment type="subcellular location">
    <subcellularLocation>
        <location evidence="1">Cell envelope</location>
    </subcellularLocation>
</comment>
<keyword evidence="3" id="KW-0732">Signal</keyword>
<evidence type="ECO:0000256" key="3">
    <source>
        <dbReference type="SAM" id="SignalP"/>
    </source>
</evidence>
<name>A0A6N2RWY4_9FIRM</name>
<dbReference type="AlphaFoldDB" id="A0A6N2RWY4"/>
<dbReference type="EMBL" id="CACRSW010000006">
    <property type="protein sequence ID" value="VYS84979.1"/>
    <property type="molecule type" value="Genomic_DNA"/>
</dbReference>
<proteinExistence type="predicted"/>
<reference evidence="4" key="1">
    <citation type="submission" date="2019-11" db="EMBL/GenBank/DDBJ databases">
        <authorList>
            <person name="Feng L."/>
        </authorList>
    </citation>
    <scope>NUCLEOTIDE SEQUENCE</scope>
    <source>
        <strain evidence="4">AvaginalisLFYP127</strain>
    </source>
</reference>
<keyword evidence="2" id="KW-0812">Transmembrane</keyword>
<organism evidence="4">
    <name type="scientific">Anaerococcus vaginalis</name>
    <dbReference type="NCBI Taxonomy" id="33037"/>
    <lineage>
        <taxon>Bacteria</taxon>
        <taxon>Bacillati</taxon>
        <taxon>Bacillota</taxon>
        <taxon>Tissierellia</taxon>
        <taxon>Tissierellales</taxon>
        <taxon>Peptoniphilaceae</taxon>
        <taxon>Anaerococcus</taxon>
    </lineage>
</organism>
<keyword evidence="2" id="KW-1133">Transmembrane helix</keyword>
<dbReference type="InterPro" id="IPR042229">
    <property type="entry name" value="Listeria/Bacterioides_rpt_sf"/>
</dbReference>
<evidence type="ECO:0000256" key="2">
    <source>
        <dbReference type="SAM" id="Phobius"/>
    </source>
</evidence>
<feature type="chain" id="PRO_5026934588" evidence="3">
    <location>
        <begin position="32"/>
        <end position="509"/>
    </location>
</feature>
<dbReference type="Pfam" id="PF09479">
    <property type="entry name" value="Flg_new"/>
    <property type="match status" value="4"/>
</dbReference>
<dbReference type="Gene3D" id="2.60.40.4270">
    <property type="entry name" value="Listeria-Bacteroides repeat domain"/>
    <property type="match status" value="4"/>
</dbReference>
<protein>
    <submittedName>
        <fullName evidence="4">Internalin-A</fullName>
    </submittedName>
</protein>